<accession>A0A081SCM1</accession>
<dbReference type="RefSeq" id="WP_023947188.1">
    <property type="nucleotide sequence ID" value="NZ_CAMHLO010000001.1"/>
</dbReference>
<dbReference type="PATRIC" id="fig|28037.94.peg.661"/>
<dbReference type="Pfam" id="PF00583">
    <property type="entry name" value="Acetyltransf_1"/>
    <property type="match status" value="1"/>
</dbReference>
<keyword evidence="2" id="KW-0012">Acyltransferase</keyword>
<reference evidence="5 8" key="2">
    <citation type="journal article" date="2016" name="Eur. J. Clin. Microbiol. Infect. Dis.">
        <title>Whole genome sequencing as a tool for phylogenetic analysis of clinical strains of Mitis group streptococci.</title>
        <authorList>
            <person name="Rasmussen L.H."/>
            <person name="Dargis R."/>
            <person name="Hojholt K."/>
            <person name="Christensen J.J."/>
            <person name="Skovgaard O."/>
            <person name="Justesen U.S."/>
            <person name="Rosenvinge F.S."/>
            <person name="Moser C."/>
            <person name="Lukjancenko O."/>
            <person name="Rasmussen S."/>
            <person name="Nielsen X.C."/>
        </authorList>
    </citation>
    <scope>NUCLEOTIDE SEQUENCE [LARGE SCALE GENOMIC DNA]</scope>
    <source>
        <strain evidence="5 8">B_5756_13</strain>
    </source>
</reference>
<dbReference type="InterPro" id="IPR050832">
    <property type="entry name" value="Bact_Acetyltransf"/>
</dbReference>
<dbReference type="PROSITE" id="PS51186">
    <property type="entry name" value="GNAT"/>
    <property type="match status" value="1"/>
</dbReference>
<evidence type="ECO:0000313" key="5">
    <source>
        <dbReference type="EMBL" id="ORP03027.1"/>
    </source>
</evidence>
<sequence length="147" mass="16415">MQIRKATMKDAEALLSLYEDLGYPTTASKLSRRLEMILSQPHYGCLLAERNGEILGFLGYAKLFFFEADGSYYRILALSVAKETRRQGIASRLIDELKKQAVKEGVEALALNSGLTAERNAAHQFYQAVGFEKVTAGFALHLKSQHE</sequence>
<evidence type="ECO:0000313" key="4">
    <source>
        <dbReference type="EMBL" id="KER08674.1"/>
    </source>
</evidence>
<dbReference type="CDD" id="cd04301">
    <property type="entry name" value="NAT_SF"/>
    <property type="match status" value="1"/>
</dbReference>
<dbReference type="SUPFAM" id="SSF55729">
    <property type="entry name" value="Acyl-CoA N-acyltransferases (Nat)"/>
    <property type="match status" value="1"/>
</dbReference>
<reference evidence="5" key="3">
    <citation type="submission" date="2017-04" db="EMBL/GenBank/DDBJ databases">
        <authorList>
            <person name="Afonso C.L."/>
            <person name="Miller P.J."/>
            <person name="Scott M.A."/>
            <person name="Spackman E."/>
            <person name="Goraichik I."/>
            <person name="Dimitrov K.M."/>
            <person name="Suarez D.L."/>
            <person name="Swayne D.E."/>
        </authorList>
    </citation>
    <scope>NUCLEOTIDE SEQUENCE</scope>
    <source>
        <strain evidence="5">B_5756_13</strain>
    </source>
</reference>
<dbReference type="EMBL" id="JPGW01000011">
    <property type="protein sequence ID" value="KER08674.1"/>
    <property type="molecule type" value="Genomic_DNA"/>
</dbReference>
<dbReference type="Proteomes" id="UP000277742">
    <property type="component" value="Unassembled WGS sequence"/>
</dbReference>
<dbReference type="Proteomes" id="UP000193388">
    <property type="component" value="Unassembled WGS sequence"/>
</dbReference>
<dbReference type="Gene3D" id="3.40.630.30">
    <property type="match status" value="1"/>
</dbReference>
<dbReference type="PANTHER" id="PTHR43877:SF2">
    <property type="entry name" value="AMINOALKYLPHOSPHONATE N-ACETYLTRANSFERASE-RELATED"/>
    <property type="match status" value="1"/>
</dbReference>
<dbReference type="PANTHER" id="PTHR43877">
    <property type="entry name" value="AMINOALKYLPHOSPHONATE N-ACETYLTRANSFERASE-RELATED-RELATED"/>
    <property type="match status" value="1"/>
</dbReference>
<gene>
    <name evidence="5" type="ORF">B7693_05810</name>
    <name evidence="6" type="ORF">D8855_05835</name>
    <name evidence="4" type="ORF">SK271_0719</name>
</gene>
<dbReference type="EMBL" id="RJNR01000006">
    <property type="protein sequence ID" value="RSI82028.1"/>
    <property type="molecule type" value="Genomic_DNA"/>
</dbReference>
<evidence type="ECO:0000256" key="1">
    <source>
        <dbReference type="ARBA" id="ARBA00022679"/>
    </source>
</evidence>
<reference evidence="6 9" key="4">
    <citation type="submission" date="2018-11" db="EMBL/GenBank/DDBJ databases">
        <title>Species Designations Belie Phenotypic and Genotypic Heterogeneity in Oral Streptococci.</title>
        <authorList>
            <person name="Velsko I."/>
        </authorList>
    </citation>
    <scope>NUCLEOTIDE SEQUENCE [LARGE SCALE GENOMIC DNA]</scope>
    <source>
        <strain evidence="6 9">BCA12</strain>
    </source>
</reference>
<evidence type="ECO:0000313" key="7">
    <source>
        <dbReference type="Proteomes" id="UP000028067"/>
    </source>
</evidence>
<protein>
    <submittedName>
        <fullName evidence="4">Acetyltransferase family protein</fullName>
    </submittedName>
    <submittedName>
        <fullName evidence="5">N-acetyltransferase</fullName>
    </submittedName>
    <submittedName>
        <fullName evidence="6">Putative acetyltransferase</fullName>
    </submittedName>
</protein>
<evidence type="ECO:0000256" key="2">
    <source>
        <dbReference type="ARBA" id="ARBA00023315"/>
    </source>
</evidence>
<evidence type="ECO:0000259" key="3">
    <source>
        <dbReference type="PROSITE" id="PS51186"/>
    </source>
</evidence>
<name>A0A081SCM1_STRMT</name>
<dbReference type="InterPro" id="IPR016181">
    <property type="entry name" value="Acyl_CoA_acyltransferase"/>
</dbReference>
<organism evidence="4 7">
    <name type="scientific">Streptococcus mitis</name>
    <dbReference type="NCBI Taxonomy" id="28037"/>
    <lineage>
        <taxon>Bacteria</taxon>
        <taxon>Bacillati</taxon>
        <taxon>Bacillota</taxon>
        <taxon>Bacilli</taxon>
        <taxon>Lactobacillales</taxon>
        <taxon>Streptococcaceae</taxon>
        <taxon>Streptococcus</taxon>
        <taxon>Streptococcus mitis group</taxon>
    </lineage>
</organism>
<dbReference type="GO" id="GO:0016747">
    <property type="term" value="F:acyltransferase activity, transferring groups other than amino-acyl groups"/>
    <property type="evidence" value="ECO:0007669"/>
    <property type="project" value="InterPro"/>
</dbReference>
<proteinExistence type="predicted"/>
<dbReference type="InterPro" id="IPR000182">
    <property type="entry name" value="GNAT_dom"/>
</dbReference>
<keyword evidence="1 4" id="KW-0808">Transferase</keyword>
<evidence type="ECO:0000313" key="9">
    <source>
        <dbReference type="Proteomes" id="UP000277742"/>
    </source>
</evidence>
<dbReference type="AlphaFoldDB" id="A0A081SCM1"/>
<reference evidence="4 7" key="1">
    <citation type="submission" date="2014-05" db="EMBL/GenBank/DDBJ databases">
        <authorList>
            <person name="Daugherty S.C."/>
            <person name="Tallon L.J."/>
            <person name="Sadzewicz L."/>
            <person name="Kilian M."/>
            <person name="Tettelin H."/>
        </authorList>
    </citation>
    <scope>NUCLEOTIDE SEQUENCE [LARGE SCALE GENOMIC DNA]</scope>
    <source>
        <strain evidence="4 7">SK271</strain>
    </source>
</reference>
<evidence type="ECO:0000313" key="6">
    <source>
        <dbReference type="EMBL" id="RSI82028.1"/>
    </source>
</evidence>
<comment type="caution">
    <text evidence="4">The sequence shown here is derived from an EMBL/GenBank/DDBJ whole genome shotgun (WGS) entry which is preliminary data.</text>
</comment>
<dbReference type="Proteomes" id="UP000028067">
    <property type="component" value="Unassembled WGS sequence"/>
</dbReference>
<dbReference type="EMBL" id="NCVM01000026">
    <property type="protein sequence ID" value="ORP03027.1"/>
    <property type="molecule type" value="Genomic_DNA"/>
</dbReference>
<evidence type="ECO:0000313" key="8">
    <source>
        <dbReference type="Proteomes" id="UP000193388"/>
    </source>
</evidence>
<feature type="domain" description="N-acetyltransferase" evidence="3">
    <location>
        <begin position="1"/>
        <end position="147"/>
    </location>
</feature>